<dbReference type="AlphaFoldDB" id="A0A839QJE8"/>
<dbReference type="RefSeq" id="WP_183511591.1">
    <property type="nucleotide sequence ID" value="NZ_BAABGK010000019.1"/>
</dbReference>
<comment type="caution">
    <text evidence="1">The sequence shown here is derived from an EMBL/GenBank/DDBJ whole genome shotgun (WGS) entry which is preliminary data.</text>
</comment>
<evidence type="ECO:0000313" key="1">
    <source>
        <dbReference type="EMBL" id="MBB2996319.1"/>
    </source>
</evidence>
<protein>
    <recommendedName>
        <fullName evidence="3">Pilus assembly protein</fullName>
    </recommendedName>
</protein>
<evidence type="ECO:0008006" key="3">
    <source>
        <dbReference type="Google" id="ProtNLM"/>
    </source>
</evidence>
<dbReference type="Proteomes" id="UP000523000">
    <property type="component" value="Unassembled WGS sequence"/>
</dbReference>
<keyword evidence="2" id="KW-1185">Reference proteome</keyword>
<proteinExistence type="predicted"/>
<evidence type="ECO:0000313" key="2">
    <source>
        <dbReference type="Proteomes" id="UP000523000"/>
    </source>
</evidence>
<dbReference type="EMBL" id="JACHVS010000001">
    <property type="protein sequence ID" value="MBB2996319.1"/>
    <property type="molecule type" value="Genomic_DNA"/>
</dbReference>
<reference evidence="1 2" key="1">
    <citation type="submission" date="2020-08" db="EMBL/GenBank/DDBJ databases">
        <title>Sequencing the genomes of 1000 actinobacteria strains.</title>
        <authorList>
            <person name="Klenk H.-P."/>
        </authorList>
    </citation>
    <scope>NUCLEOTIDE SEQUENCE [LARGE SCALE GENOMIC DNA]</scope>
    <source>
        <strain evidence="1 2">DSM 22826</strain>
    </source>
</reference>
<accession>A0A839QJE8</accession>
<name>A0A839QJE8_9MICC</name>
<organism evidence="1 2">
    <name type="scientific">Paeniglutamicibacter cryotolerans</name>
    <dbReference type="NCBI Taxonomy" id="670079"/>
    <lineage>
        <taxon>Bacteria</taxon>
        <taxon>Bacillati</taxon>
        <taxon>Actinomycetota</taxon>
        <taxon>Actinomycetes</taxon>
        <taxon>Micrococcales</taxon>
        <taxon>Micrococcaceae</taxon>
        <taxon>Paeniglutamicibacter</taxon>
    </lineage>
</organism>
<gene>
    <name evidence="1" type="ORF">E9229_002510</name>
</gene>
<sequence length="127" mass="12916">MIEFVFLVLLLLVPLVYLVVASSQLQAASYAAVGAADHAAKVFVSASNPTAGKAAAQDAIAVALGNMGIAASRAEVDYFCSATCLSPGSTVTVSVRIATVLPFLPDGVALNTGYVGATATHRIDRFG</sequence>